<reference evidence="1 2" key="1">
    <citation type="submission" date="2024-07" db="EMBL/GenBank/DDBJ databases">
        <title>Section-level genome sequencing and comparative genomics of Aspergillus sections Usti and Cavernicolus.</title>
        <authorList>
            <consortium name="Lawrence Berkeley National Laboratory"/>
            <person name="Nybo J.L."/>
            <person name="Vesth T.C."/>
            <person name="Theobald S."/>
            <person name="Frisvad J.C."/>
            <person name="Larsen T.O."/>
            <person name="Kjaerboelling I."/>
            <person name="Rothschild-Mancinelli K."/>
            <person name="Lyhne E.K."/>
            <person name="Kogle M.E."/>
            <person name="Barry K."/>
            <person name="Clum A."/>
            <person name="Na H."/>
            <person name="Ledsgaard L."/>
            <person name="Lin J."/>
            <person name="Lipzen A."/>
            <person name="Kuo A."/>
            <person name="Riley R."/>
            <person name="Mondo S."/>
            <person name="Labutti K."/>
            <person name="Haridas S."/>
            <person name="Pangalinan J."/>
            <person name="Salamov A.A."/>
            <person name="Simmons B.A."/>
            <person name="Magnuson J.K."/>
            <person name="Chen J."/>
            <person name="Drula E."/>
            <person name="Henrissat B."/>
            <person name="Wiebenga A."/>
            <person name="Lubbers R.J."/>
            <person name="Gomes A.C."/>
            <person name="Makela M.R."/>
            <person name="Stajich J."/>
            <person name="Grigoriev I.V."/>
            <person name="Mortensen U.H."/>
            <person name="De Vries R.P."/>
            <person name="Baker S.E."/>
            <person name="Andersen M.R."/>
        </authorList>
    </citation>
    <scope>NUCLEOTIDE SEQUENCE [LARGE SCALE GENOMIC DNA]</scope>
    <source>
        <strain evidence="1 2">CBS 123904</strain>
    </source>
</reference>
<sequence>MIMEFVLRWTLVIHLQVGQLLKAVWTDGIIALAGLLGVGTGTHVRSLVMDPLSHLCISRGFLLSIGMQFREMKRFMDKGNQVCRWCEAL</sequence>
<accession>A0ABR4JPU5</accession>
<dbReference type="Proteomes" id="UP001610446">
    <property type="component" value="Unassembled WGS sequence"/>
</dbReference>
<evidence type="ECO:0000313" key="2">
    <source>
        <dbReference type="Proteomes" id="UP001610446"/>
    </source>
</evidence>
<dbReference type="EMBL" id="JBFXLU010000103">
    <property type="protein sequence ID" value="KAL2842045.1"/>
    <property type="molecule type" value="Genomic_DNA"/>
</dbReference>
<organism evidence="1 2">
    <name type="scientific">Aspergillus pseudoustus</name>
    <dbReference type="NCBI Taxonomy" id="1810923"/>
    <lineage>
        <taxon>Eukaryota</taxon>
        <taxon>Fungi</taxon>
        <taxon>Dikarya</taxon>
        <taxon>Ascomycota</taxon>
        <taxon>Pezizomycotina</taxon>
        <taxon>Eurotiomycetes</taxon>
        <taxon>Eurotiomycetidae</taxon>
        <taxon>Eurotiales</taxon>
        <taxon>Aspergillaceae</taxon>
        <taxon>Aspergillus</taxon>
        <taxon>Aspergillus subgen. Nidulantes</taxon>
    </lineage>
</organism>
<protein>
    <submittedName>
        <fullName evidence="1">Uncharacterized protein</fullName>
    </submittedName>
</protein>
<proteinExistence type="predicted"/>
<evidence type="ECO:0000313" key="1">
    <source>
        <dbReference type="EMBL" id="KAL2842045.1"/>
    </source>
</evidence>
<name>A0ABR4JPU5_9EURO</name>
<comment type="caution">
    <text evidence="1">The sequence shown here is derived from an EMBL/GenBank/DDBJ whole genome shotgun (WGS) entry which is preliminary data.</text>
</comment>
<gene>
    <name evidence="1" type="ORF">BJY01DRAFT_216960</name>
</gene>
<keyword evidence="2" id="KW-1185">Reference proteome</keyword>